<reference evidence="2" key="1">
    <citation type="journal article" date="2019" name="bioRxiv">
        <title>The Genome of the Zebra Mussel, Dreissena polymorpha: A Resource for Invasive Species Research.</title>
        <authorList>
            <person name="McCartney M.A."/>
            <person name="Auch B."/>
            <person name="Kono T."/>
            <person name="Mallez S."/>
            <person name="Zhang Y."/>
            <person name="Obille A."/>
            <person name="Becker A."/>
            <person name="Abrahante J.E."/>
            <person name="Garbe J."/>
            <person name="Badalamenti J.P."/>
            <person name="Herman A."/>
            <person name="Mangelson H."/>
            <person name="Liachko I."/>
            <person name="Sullivan S."/>
            <person name="Sone E.D."/>
            <person name="Koren S."/>
            <person name="Silverstein K.A.T."/>
            <person name="Beckman K.B."/>
            <person name="Gohl D.M."/>
        </authorList>
    </citation>
    <scope>NUCLEOTIDE SEQUENCE</scope>
    <source>
        <strain evidence="2">Duluth1</strain>
        <tissue evidence="2">Whole animal</tissue>
    </source>
</reference>
<feature type="region of interest" description="Disordered" evidence="1">
    <location>
        <begin position="98"/>
        <end position="126"/>
    </location>
</feature>
<dbReference type="Proteomes" id="UP000828390">
    <property type="component" value="Unassembled WGS sequence"/>
</dbReference>
<dbReference type="AlphaFoldDB" id="A0A9D4CIB2"/>
<comment type="caution">
    <text evidence="2">The sequence shown here is derived from an EMBL/GenBank/DDBJ whole genome shotgun (WGS) entry which is preliminary data.</text>
</comment>
<evidence type="ECO:0000313" key="3">
    <source>
        <dbReference type="Proteomes" id="UP000828390"/>
    </source>
</evidence>
<evidence type="ECO:0000256" key="1">
    <source>
        <dbReference type="SAM" id="MobiDB-lite"/>
    </source>
</evidence>
<dbReference type="EMBL" id="JAIWYP010000012">
    <property type="protein sequence ID" value="KAH3725002.1"/>
    <property type="molecule type" value="Genomic_DNA"/>
</dbReference>
<keyword evidence="3" id="KW-1185">Reference proteome</keyword>
<organism evidence="2 3">
    <name type="scientific">Dreissena polymorpha</name>
    <name type="common">Zebra mussel</name>
    <name type="synonym">Mytilus polymorpha</name>
    <dbReference type="NCBI Taxonomy" id="45954"/>
    <lineage>
        <taxon>Eukaryota</taxon>
        <taxon>Metazoa</taxon>
        <taxon>Spiralia</taxon>
        <taxon>Lophotrochozoa</taxon>
        <taxon>Mollusca</taxon>
        <taxon>Bivalvia</taxon>
        <taxon>Autobranchia</taxon>
        <taxon>Heteroconchia</taxon>
        <taxon>Euheterodonta</taxon>
        <taxon>Imparidentia</taxon>
        <taxon>Neoheterodontei</taxon>
        <taxon>Myida</taxon>
        <taxon>Dreissenoidea</taxon>
        <taxon>Dreissenidae</taxon>
        <taxon>Dreissena</taxon>
    </lineage>
</organism>
<protein>
    <submittedName>
        <fullName evidence="2">Uncharacterized protein</fullName>
    </submittedName>
</protein>
<gene>
    <name evidence="2" type="ORF">DPMN_050830</name>
</gene>
<sequence length="279" mass="32103">MNAFREEASVPQSPISLFSPLRSPVSWLAQMQVISFIPNNHKWQLKKVNFSQWLPLCDKKYKPASVRNQILYYFHDGYLSEVFDVCLKLKHMETLPSNSTVRLSPPVSSDLVDDDQPPPQKRSRREVKRTLTLAVNIRSVDPDFSQESKIENKSAYQQFKFALITNDNVIWRHSSSFMSIFAMNDISLSTGLFQEDSYVHLSYSNANELTDMSCSCDIYSTLFCLATINIPAQELATIDVSRVKCCHMRLFEEMIKPFMNLVIRNVTDPVLPENKCVQK</sequence>
<evidence type="ECO:0000313" key="2">
    <source>
        <dbReference type="EMBL" id="KAH3725002.1"/>
    </source>
</evidence>
<name>A0A9D4CIB2_DREPO</name>
<proteinExistence type="predicted"/>
<accession>A0A9D4CIB2</accession>
<reference evidence="2" key="2">
    <citation type="submission" date="2020-11" db="EMBL/GenBank/DDBJ databases">
        <authorList>
            <person name="McCartney M.A."/>
            <person name="Auch B."/>
            <person name="Kono T."/>
            <person name="Mallez S."/>
            <person name="Becker A."/>
            <person name="Gohl D.M."/>
            <person name="Silverstein K.A.T."/>
            <person name="Koren S."/>
            <person name="Bechman K.B."/>
            <person name="Herman A."/>
            <person name="Abrahante J.E."/>
            <person name="Garbe J."/>
        </authorList>
    </citation>
    <scope>NUCLEOTIDE SEQUENCE</scope>
    <source>
        <strain evidence="2">Duluth1</strain>
        <tissue evidence="2">Whole animal</tissue>
    </source>
</reference>